<sequence>MRRNGRVEKIDANGSKSGTMVGSAVVFVVVVVASLSLLTYIGFCVVERLILESSGTRSQYPARGEAALRDPISGPRLEIGCLKGRNLGRATGISLCRKYRSALLDLSRKHYSLPCS</sequence>
<keyword evidence="3" id="KW-1185">Reference proteome</keyword>
<evidence type="ECO:0000256" key="1">
    <source>
        <dbReference type="SAM" id="Phobius"/>
    </source>
</evidence>
<dbReference type="HOGENOM" id="CLU_2097911_0_0_1"/>
<organism evidence="2 3">
    <name type="scientific">Pseudozyma hubeiensis (strain SY62)</name>
    <name type="common">Yeast</name>
    <dbReference type="NCBI Taxonomy" id="1305764"/>
    <lineage>
        <taxon>Eukaryota</taxon>
        <taxon>Fungi</taxon>
        <taxon>Dikarya</taxon>
        <taxon>Basidiomycota</taxon>
        <taxon>Ustilaginomycotina</taxon>
        <taxon>Ustilaginomycetes</taxon>
        <taxon>Ustilaginales</taxon>
        <taxon>Ustilaginaceae</taxon>
        <taxon>Pseudozyma</taxon>
    </lineage>
</organism>
<dbReference type="AlphaFoldDB" id="R9PCB8"/>
<feature type="transmembrane region" description="Helical" evidence="1">
    <location>
        <begin position="21"/>
        <end position="43"/>
    </location>
</feature>
<name>R9PCB8_PSEHS</name>
<dbReference type="Proteomes" id="UP000014071">
    <property type="component" value="Unassembled WGS sequence"/>
</dbReference>
<keyword evidence="1" id="KW-1133">Transmembrane helix</keyword>
<dbReference type="RefSeq" id="XP_012192586.1">
    <property type="nucleotide sequence ID" value="XM_012337196.1"/>
</dbReference>
<accession>R9PCB8</accession>
<proteinExistence type="predicted"/>
<reference evidence="3" key="1">
    <citation type="journal article" date="2013" name="Genome Announc.">
        <title>Draft genome sequence of the basidiomycetous yeast-like fungus Pseudozyma hubeiensis SY62, which produces an abundant amount of the biosurfactant mannosylerythritol lipids.</title>
        <authorList>
            <person name="Konishi M."/>
            <person name="Hatada Y."/>
            <person name="Horiuchi J."/>
        </authorList>
    </citation>
    <scope>NUCLEOTIDE SEQUENCE [LARGE SCALE GENOMIC DNA]</scope>
    <source>
        <strain evidence="3">SY62</strain>
    </source>
</reference>
<keyword evidence="1" id="KW-0812">Transmembrane</keyword>
<evidence type="ECO:0000313" key="2">
    <source>
        <dbReference type="EMBL" id="GAC98999.1"/>
    </source>
</evidence>
<dbReference type="GeneID" id="24111865"/>
<gene>
    <name evidence="2" type="ORF">PHSY_006596</name>
</gene>
<evidence type="ECO:0000313" key="3">
    <source>
        <dbReference type="Proteomes" id="UP000014071"/>
    </source>
</evidence>
<protein>
    <submittedName>
        <fullName evidence="2">Uncharacterized protein</fullName>
    </submittedName>
</protein>
<dbReference type="EMBL" id="DF238822">
    <property type="protein sequence ID" value="GAC98999.1"/>
    <property type="molecule type" value="Genomic_DNA"/>
</dbReference>
<keyword evidence="1" id="KW-0472">Membrane</keyword>